<dbReference type="InterPro" id="IPR039420">
    <property type="entry name" value="WalR-like"/>
</dbReference>
<dbReference type="PROSITE" id="PS50110">
    <property type="entry name" value="RESPONSE_REGULATORY"/>
    <property type="match status" value="1"/>
</dbReference>
<dbReference type="Gene3D" id="3.40.50.2300">
    <property type="match status" value="1"/>
</dbReference>
<dbReference type="PANTHER" id="PTHR48111">
    <property type="entry name" value="REGULATOR OF RPOS"/>
    <property type="match status" value="1"/>
</dbReference>
<dbReference type="SUPFAM" id="SSF52172">
    <property type="entry name" value="CheY-like"/>
    <property type="match status" value="1"/>
</dbReference>
<dbReference type="InterPro" id="IPR001789">
    <property type="entry name" value="Sig_transdc_resp-reg_receiver"/>
</dbReference>
<organism evidence="10 11">
    <name type="scientific">Helicobacter colisuis</name>
    <dbReference type="NCBI Taxonomy" id="2949739"/>
    <lineage>
        <taxon>Bacteria</taxon>
        <taxon>Pseudomonadati</taxon>
        <taxon>Campylobacterota</taxon>
        <taxon>Epsilonproteobacteria</taxon>
        <taxon>Campylobacterales</taxon>
        <taxon>Helicobacteraceae</taxon>
        <taxon>Helicobacter</taxon>
    </lineage>
</organism>
<dbReference type="InterPro" id="IPR016032">
    <property type="entry name" value="Sig_transdc_resp-reg_C-effctor"/>
</dbReference>
<evidence type="ECO:0000256" key="6">
    <source>
        <dbReference type="PROSITE-ProRule" id="PRU00169"/>
    </source>
</evidence>
<dbReference type="CDD" id="cd00383">
    <property type="entry name" value="trans_reg_C"/>
    <property type="match status" value="1"/>
</dbReference>
<dbReference type="Gene3D" id="6.10.250.690">
    <property type="match status" value="1"/>
</dbReference>
<keyword evidence="4 7" id="KW-0238">DNA-binding</keyword>
<name>A0ABT0TVU3_9HELI</name>
<dbReference type="SMART" id="SM00448">
    <property type="entry name" value="REC"/>
    <property type="match status" value="1"/>
</dbReference>
<evidence type="ECO:0000313" key="11">
    <source>
        <dbReference type="Proteomes" id="UP001057522"/>
    </source>
</evidence>
<evidence type="ECO:0000256" key="3">
    <source>
        <dbReference type="ARBA" id="ARBA00023015"/>
    </source>
</evidence>
<gene>
    <name evidence="10" type="ORF">NCR95_07735</name>
</gene>
<dbReference type="PANTHER" id="PTHR48111:SF22">
    <property type="entry name" value="REGULATOR OF RPOS"/>
    <property type="match status" value="1"/>
</dbReference>
<evidence type="ECO:0000256" key="5">
    <source>
        <dbReference type="ARBA" id="ARBA00023163"/>
    </source>
</evidence>
<dbReference type="EMBL" id="JAMOKX010000007">
    <property type="protein sequence ID" value="MCL9820051.1"/>
    <property type="molecule type" value="Genomic_DNA"/>
</dbReference>
<comment type="caution">
    <text evidence="10">The sequence shown here is derived from an EMBL/GenBank/DDBJ whole genome shotgun (WGS) entry which is preliminary data.</text>
</comment>
<sequence>MLEILMIEDDLELATILSEYLKAHDINVTNYDEPYTGMSAINTRHFDLLLLDLTLPNLDGLEVCKKVAKEKHIPIIISSARHDIDDRVLGLEYGADDYIPKPYDPKELVARIHSVLRRYKTTKEPNSTEIICPPFLLNKSSREIFLDNTPLDLTKAEYEILSFMIENKNQALTRDSIAAHSDSISPDSTNKSIDVIMGRLRAKIEKEGKKYIFSIRGIGYKFQTKDNE</sequence>
<keyword evidence="5" id="KW-0804">Transcription</keyword>
<dbReference type="Pfam" id="PF00072">
    <property type="entry name" value="Response_reg"/>
    <property type="match status" value="1"/>
</dbReference>
<dbReference type="InterPro" id="IPR011006">
    <property type="entry name" value="CheY-like_superfamily"/>
</dbReference>
<evidence type="ECO:0000256" key="7">
    <source>
        <dbReference type="PROSITE-ProRule" id="PRU01091"/>
    </source>
</evidence>
<dbReference type="RefSeq" id="WP_250604949.1">
    <property type="nucleotide sequence ID" value="NZ_JAMOKX010000007.1"/>
</dbReference>
<evidence type="ECO:0000259" key="8">
    <source>
        <dbReference type="PROSITE" id="PS50110"/>
    </source>
</evidence>
<feature type="modified residue" description="4-aspartylphosphate" evidence="6">
    <location>
        <position position="52"/>
    </location>
</feature>
<dbReference type="PROSITE" id="PS51755">
    <property type="entry name" value="OMPR_PHOB"/>
    <property type="match status" value="1"/>
</dbReference>
<evidence type="ECO:0000256" key="1">
    <source>
        <dbReference type="ARBA" id="ARBA00022553"/>
    </source>
</evidence>
<dbReference type="Gene3D" id="1.10.10.10">
    <property type="entry name" value="Winged helix-like DNA-binding domain superfamily/Winged helix DNA-binding domain"/>
    <property type="match status" value="1"/>
</dbReference>
<keyword evidence="11" id="KW-1185">Reference proteome</keyword>
<dbReference type="Proteomes" id="UP001057522">
    <property type="component" value="Unassembled WGS sequence"/>
</dbReference>
<evidence type="ECO:0000259" key="9">
    <source>
        <dbReference type="PROSITE" id="PS51755"/>
    </source>
</evidence>
<reference evidence="10" key="1">
    <citation type="submission" date="2022-06" db="EMBL/GenBank/DDBJ databases">
        <title>Helicobacter colisuis sp. nov.</title>
        <authorList>
            <person name="Papic B."/>
            <person name="Gruntar I."/>
        </authorList>
    </citation>
    <scope>NUCLEOTIDE SEQUENCE</scope>
    <source>
        <strain evidence="10">11154-15</strain>
    </source>
</reference>
<evidence type="ECO:0000256" key="4">
    <source>
        <dbReference type="ARBA" id="ARBA00023125"/>
    </source>
</evidence>
<feature type="domain" description="OmpR/PhoB-type" evidence="9">
    <location>
        <begin position="127"/>
        <end position="224"/>
    </location>
</feature>
<proteinExistence type="predicted"/>
<keyword evidence="2" id="KW-0902">Two-component regulatory system</keyword>
<feature type="DNA-binding region" description="OmpR/PhoB-type" evidence="7">
    <location>
        <begin position="127"/>
        <end position="224"/>
    </location>
</feature>
<keyword evidence="3" id="KW-0805">Transcription regulation</keyword>
<evidence type="ECO:0000256" key="2">
    <source>
        <dbReference type="ARBA" id="ARBA00023012"/>
    </source>
</evidence>
<dbReference type="InterPro" id="IPR001867">
    <property type="entry name" value="OmpR/PhoB-type_DNA-bd"/>
</dbReference>
<dbReference type="SMART" id="SM00862">
    <property type="entry name" value="Trans_reg_C"/>
    <property type="match status" value="1"/>
</dbReference>
<accession>A0ABT0TVU3</accession>
<evidence type="ECO:0000313" key="10">
    <source>
        <dbReference type="EMBL" id="MCL9820051.1"/>
    </source>
</evidence>
<dbReference type="Pfam" id="PF00486">
    <property type="entry name" value="Trans_reg_C"/>
    <property type="match status" value="1"/>
</dbReference>
<dbReference type="InterPro" id="IPR036388">
    <property type="entry name" value="WH-like_DNA-bd_sf"/>
</dbReference>
<feature type="domain" description="Response regulatory" evidence="8">
    <location>
        <begin position="3"/>
        <end position="116"/>
    </location>
</feature>
<protein>
    <submittedName>
        <fullName evidence="10">Response regulator transcription factor</fullName>
    </submittedName>
</protein>
<dbReference type="SUPFAM" id="SSF46894">
    <property type="entry name" value="C-terminal effector domain of the bipartite response regulators"/>
    <property type="match status" value="1"/>
</dbReference>
<keyword evidence="1 6" id="KW-0597">Phosphoprotein</keyword>